<dbReference type="Pfam" id="PF13350">
    <property type="entry name" value="Y_phosphatase3"/>
    <property type="match status" value="1"/>
</dbReference>
<evidence type="ECO:0000313" key="1">
    <source>
        <dbReference type="EMBL" id="KRM34871.1"/>
    </source>
</evidence>
<proteinExistence type="predicted"/>
<dbReference type="PATRIC" id="fig|1423734.3.peg.2033"/>
<comment type="caution">
    <text evidence="1">The sequence shown here is derived from an EMBL/GenBank/DDBJ whole genome shotgun (WGS) entry which is preliminary data.</text>
</comment>
<protein>
    <recommendedName>
        <fullName evidence="3">Protein tyrosine serine phosphatase</fullName>
    </recommendedName>
</protein>
<dbReference type="AlphaFoldDB" id="X0PMK6"/>
<sequence length="265" mass="30229">MLEEQRVLDLQTGINFRELGGYQTKDNRRIKYRKAVRSAKLSTLDHLDLAYLQNYGVLIDVDFRSDDELAKEPDKLPEGTQYRHLPVFDYDETKSSKTPQQLDDELRENPDMGYTEMLRVYRNMVTQKTSQRAYREFFANLLANSDDNQVLLFHCTAGKDRTGMGAFFLLSALGVPEATIEADYMLTNQTYKAKIDAILADAKAGGATDSMLRSIRYLSSVDIAFIREAEAEIAKTSGTTDQYLKDVLDLSKQDLQDLKQIYLTD</sequence>
<dbReference type="PROSITE" id="PS00383">
    <property type="entry name" value="TYR_PHOSPHATASE_1"/>
    <property type="match status" value="1"/>
</dbReference>
<evidence type="ECO:0008006" key="3">
    <source>
        <dbReference type="Google" id="ProtNLM"/>
    </source>
</evidence>
<dbReference type="RefSeq" id="WP_035451182.1">
    <property type="nucleotide sequence ID" value="NZ_AZGA01000020.1"/>
</dbReference>
<organism evidence="1 2">
    <name type="scientific">Agrilactobacillus composti DSM 18527 = JCM 14202</name>
    <dbReference type="NCBI Taxonomy" id="1423734"/>
    <lineage>
        <taxon>Bacteria</taxon>
        <taxon>Bacillati</taxon>
        <taxon>Bacillota</taxon>
        <taxon>Bacilli</taxon>
        <taxon>Lactobacillales</taxon>
        <taxon>Lactobacillaceae</taxon>
        <taxon>Agrilactobacillus</taxon>
    </lineage>
</organism>
<dbReference type="EMBL" id="AZGA01000020">
    <property type="protein sequence ID" value="KRM34871.1"/>
    <property type="molecule type" value="Genomic_DNA"/>
</dbReference>
<evidence type="ECO:0000313" key="2">
    <source>
        <dbReference type="Proteomes" id="UP000051236"/>
    </source>
</evidence>
<reference evidence="1 2" key="1">
    <citation type="journal article" date="2015" name="Genome Announc.">
        <title>Expanding the biotechnology potential of lactobacilli through comparative genomics of 213 strains and associated genera.</title>
        <authorList>
            <person name="Sun Z."/>
            <person name="Harris H.M."/>
            <person name="McCann A."/>
            <person name="Guo C."/>
            <person name="Argimon S."/>
            <person name="Zhang W."/>
            <person name="Yang X."/>
            <person name="Jeffery I.B."/>
            <person name="Cooney J.C."/>
            <person name="Kagawa T.F."/>
            <person name="Liu W."/>
            <person name="Song Y."/>
            <person name="Salvetti E."/>
            <person name="Wrobel A."/>
            <person name="Rasinkangas P."/>
            <person name="Parkhill J."/>
            <person name="Rea M.C."/>
            <person name="O'Sullivan O."/>
            <person name="Ritari J."/>
            <person name="Douillard F.P."/>
            <person name="Paul Ross R."/>
            <person name="Yang R."/>
            <person name="Briner A.E."/>
            <person name="Felis G.E."/>
            <person name="de Vos W.M."/>
            <person name="Barrangou R."/>
            <person name="Klaenhammer T.R."/>
            <person name="Caufield P.W."/>
            <person name="Cui Y."/>
            <person name="Zhang H."/>
            <person name="O'Toole P.W."/>
        </authorList>
    </citation>
    <scope>NUCLEOTIDE SEQUENCE [LARGE SCALE GENOMIC DNA]</scope>
    <source>
        <strain evidence="1 2">DSM 18527</strain>
    </source>
</reference>
<dbReference type="STRING" id="1423734.FC83_GL002009"/>
<dbReference type="InterPro" id="IPR029021">
    <property type="entry name" value="Prot-tyrosine_phosphatase-like"/>
</dbReference>
<dbReference type="SUPFAM" id="SSF52799">
    <property type="entry name" value="(Phosphotyrosine protein) phosphatases II"/>
    <property type="match status" value="1"/>
</dbReference>
<keyword evidence="2" id="KW-1185">Reference proteome</keyword>
<accession>X0PMK6</accession>
<dbReference type="eggNOG" id="COG2365">
    <property type="taxonomic scope" value="Bacteria"/>
</dbReference>
<dbReference type="InterPro" id="IPR016130">
    <property type="entry name" value="Tyr_Pase_AS"/>
</dbReference>
<dbReference type="GO" id="GO:0004721">
    <property type="term" value="F:phosphoprotein phosphatase activity"/>
    <property type="evidence" value="ECO:0007669"/>
    <property type="project" value="InterPro"/>
</dbReference>
<gene>
    <name evidence="1" type="ORF">FC83_GL002009</name>
</gene>
<dbReference type="InterPro" id="IPR026893">
    <property type="entry name" value="Tyr/Ser_Pase_IphP-type"/>
</dbReference>
<name>X0PMK6_9LACO</name>
<dbReference type="Gene3D" id="3.90.190.10">
    <property type="entry name" value="Protein tyrosine phosphatase superfamily"/>
    <property type="match status" value="1"/>
</dbReference>
<dbReference type="Proteomes" id="UP000051236">
    <property type="component" value="Unassembled WGS sequence"/>
</dbReference>